<dbReference type="GO" id="GO:0006355">
    <property type="term" value="P:regulation of DNA-templated transcription"/>
    <property type="evidence" value="ECO:0007669"/>
    <property type="project" value="InterPro"/>
</dbReference>
<dbReference type="SUPFAM" id="SSF158457">
    <property type="entry name" value="Orange domain-like"/>
    <property type="match status" value="1"/>
</dbReference>
<accession>A0A4S2M8A0</accession>
<evidence type="ECO:0000256" key="3">
    <source>
        <dbReference type="ARBA" id="ARBA00023163"/>
    </source>
</evidence>
<dbReference type="GO" id="GO:0003677">
    <property type="term" value="F:DNA binding"/>
    <property type="evidence" value="ECO:0007669"/>
    <property type="project" value="InterPro"/>
</dbReference>
<evidence type="ECO:0000256" key="4">
    <source>
        <dbReference type="ARBA" id="ARBA00023242"/>
    </source>
</evidence>
<dbReference type="SUPFAM" id="SSF47459">
    <property type="entry name" value="HLH, helix-loop-helix DNA-binding domain"/>
    <property type="match status" value="1"/>
</dbReference>
<dbReference type="SMART" id="SM00353">
    <property type="entry name" value="HLH"/>
    <property type="match status" value="1"/>
</dbReference>
<keyword evidence="9" id="KW-1185">Reference proteome</keyword>
<proteinExistence type="predicted"/>
<dbReference type="InterPro" id="IPR011598">
    <property type="entry name" value="bHLH_dom"/>
</dbReference>
<dbReference type="InterPro" id="IPR003650">
    <property type="entry name" value="Orange_dom"/>
</dbReference>
<evidence type="ECO:0000313" key="9">
    <source>
        <dbReference type="Proteomes" id="UP000308267"/>
    </source>
</evidence>
<protein>
    <recommendedName>
        <fullName evidence="10">BHLH domain-containing protein</fullName>
    </recommendedName>
</protein>
<dbReference type="InterPro" id="IPR036638">
    <property type="entry name" value="HLH_DNA-bd_sf"/>
</dbReference>
<evidence type="ECO:0000259" key="6">
    <source>
        <dbReference type="PROSITE" id="PS50888"/>
    </source>
</evidence>
<evidence type="ECO:0000259" key="7">
    <source>
        <dbReference type="PROSITE" id="PS51054"/>
    </source>
</evidence>
<keyword evidence="2" id="KW-0805">Transcription regulation</keyword>
<dbReference type="Pfam" id="PF00010">
    <property type="entry name" value="HLH"/>
    <property type="match status" value="1"/>
</dbReference>
<dbReference type="OrthoDB" id="6371181at2759"/>
<comment type="caution">
    <text evidence="8">The sequence shown here is derived from an EMBL/GenBank/DDBJ whole genome shotgun (WGS) entry which is preliminary data.</text>
</comment>
<dbReference type="PROSITE" id="PS51054">
    <property type="entry name" value="ORANGE"/>
    <property type="match status" value="1"/>
</dbReference>
<dbReference type="Gene3D" id="6.10.250.980">
    <property type="match status" value="1"/>
</dbReference>
<feature type="compositionally biased region" description="Polar residues" evidence="5">
    <location>
        <begin position="364"/>
        <end position="399"/>
    </location>
</feature>
<name>A0A4S2M8A0_OPIFE</name>
<gene>
    <name evidence="8" type="ORF">CRM22_002921</name>
</gene>
<dbReference type="GO" id="GO:0046983">
    <property type="term" value="F:protein dimerization activity"/>
    <property type="evidence" value="ECO:0007669"/>
    <property type="project" value="InterPro"/>
</dbReference>
<evidence type="ECO:0000313" key="8">
    <source>
        <dbReference type="EMBL" id="TGZ70909.1"/>
    </source>
</evidence>
<evidence type="ECO:0008006" key="10">
    <source>
        <dbReference type="Google" id="ProtNLM"/>
    </source>
</evidence>
<evidence type="ECO:0000256" key="1">
    <source>
        <dbReference type="ARBA" id="ARBA00004123"/>
    </source>
</evidence>
<reference evidence="8 9" key="1">
    <citation type="journal article" date="2019" name="BMC Genomics">
        <title>New insights from Opisthorchis felineus genome: update on genomics of the epidemiologically important liver flukes.</title>
        <authorList>
            <person name="Ershov N.I."/>
            <person name="Mordvinov V.A."/>
            <person name="Prokhortchouk E.B."/>
            <person name="Pakharukova M.Y."/>
            <person name="Gunbin K.V."/>
            <person name="Ustyantsev K."/>
            <person name="Genaev M.A."/>
            <person name="Blinov A.G."/>
            <person name="Mazur A."/>
            <person name="Boulygina E."/>
            <person name="Tsygankova S."/>
            <person name="Khrameeva E."/>
            <person name="Chekanov N."/>
            <person name="Fan G."/>
            <person name="Xiao A."/>
            <person name="Zhang H."/>
            <person name="Xu X."/>
            <person name="Yang H."/>
            <person name="Solovyev V."/>
            <person name="Lee S.M."/>
            <person name="Liu X."/>
            <person name="Afonnikov D.A."/>
            <person name="Skryabin K.G."/>
        </authorList>
    </citation>
    <scope>NUCLEOTIDE SEQUENCE [LARGE SCALE GENOMIC DNA]</scope>
    <source>
        <strain evidence="8">AK-0245</strain>
        <tissue evidence="8">Whole organism</tissue>
    </source>
</reference>
<dbReference type="InterPro" id="IPR050370">
    <property type="entry name" value="HES_HEY"/>
</dbReference>
<dbReference type="EMBL" id="SJOL01005018">
    <property type="protein sequence ID" value="TGZ70909.1"/>
    <property type="molecule type" value="Genomic_DNA"/>
</dbReference>
<evidence type="ECO:0000256" key="2">
    <source>
        <dbReference type="ARBA" id="ARBA00023015"/>
    </source>
</evidence>
<keyword evidence="4" id="KW-0539">Nucleus</keyword>
<dbReference type="SMART" id="SM00511">
    <property type="entry name" value="ORANGE"/>
    <property type="match status" value="1"/>
</dbReference>
<sequence>MQPTPTVLTAIRKCAQLTSDRQLNTVVIALAEQPGVLLNGGMSKIQRPSSVTSDEYGLEEPKVTEGFYLGDTKQWALTGFPFSLSLISALYGRQLRSKLTSDDWGPLVIEKRRRDRINCSLYDLKKLIPDVSRKPGSSKLEKAEILQSTVDFIHRLYSEGHVLSSEVRAVELRRAGFKECLLEVTRVLSTFEGSNVQCEELRRTLLTHLHQYDSQKDVEARAYIANVAAVANALEAQNPITAKSKQNNRVHRNPEQLGCRNPWDIVPDHRQLSYPASQYDSLRNPSYPRHCFGQYPRFSVSQQDSRDGLPGQMNPTDVSVARLQTWSQNKMTASCHNELTSVRTAAVHNVNACDTNSCPSANASYSTVPLSGSQNYTGQPQAPNCSGPNESQSTSSPPFHSTPDDTETGSSPQALTRLLYFNDTQPEMNGKYPSRETSRMGQPPNDPSMLAHLNSIDLTPVKFSQYNPSSSATESIRTCNLSDHTVENPNKQLAYLKGENITGTLFHTELAVEQPETLTGYPPYSKSYQPYGSQLSTATVTVSNAFPSSSYNSAGKLQNWNQGTTNTTDLGYSSSYWQYSLHSM</sequence>
<evidence type="ECO:0000256" key="5">
    <source>
        <dbReference type="SAM" id="MobiDB-lite"/>
    </source>
</evidence>
<dbReference type="STRING" id="147828.A0A4S2M8A0"/>
<feature type="region of interest" description="Disordered" evidence="5">
    <location>
        <begin position="364"/>
        <end position="451"/>
    </location>
</feature>
<feature type="domain" description="BHLH" evidence="6">
    <location>
        <begin position="101"/>
        <end position="156"/>
    </location>
</feature>
<dbReference type="AlphaFoldDB" id="A0A4S2M8A0"/>
<dbReference type="PANTHER" id="PTHR10985">
    <property type="entry name" value="BASIC HELIX-LOOP-HELIX TRANSCRIPTION FACTOR, HES-RELATED"/>
    <property type="match status" value="1"/>
</dbReference>
<dbReference type="Pfam" id="PF07527">
    <property type="entry name" value="Hairy_orange"/>
    <property type="match status" value="1"/>
</dbReference>
<dbReference type="Gene3D" id="4.10.280.10">
    <property type="entry name" value="Helix-loop-helix DNA-binding domain"/>
    <property type="match status" value="1"/>
</dbReference>
<dbReference type="GO" id="GO:0005634">
    <property type="term" value="C:nucleus"/>
    <property type="evidence" value="ECO:0007669"/>
    <property type="project" value="UniProtKB-SubCell"/>
</dbReference>
<dbReference type="PROSITE" id="PS50888">
    <property type="entry name" value="BHLH"/>
    <property type="match status" value="1"/>
</dbReference>
<feature type="domain" description="Orange" evidence="7">
    <location>
        <begin position="174"/>
        <end position="209"/>
    </location>
</feature>
<keyword evidence="3" id="KW-0804">Transcription</keyword>
<dbReference type="Proteomes" id="UP000308267">
    <property type="component" value="Unassembled WGS sequence"/>
</dbReference>
<organism evidence="8 9">
    <name type="scientific">Opisthorchis felineus</name>
    <dbReference type="NCBI Taxonomy" id="147828"/>
    <lineage>
        <taxon>Eukaryota</taxon>
        <taxon>Metazoa</taxon>
        <taxon>Spiralia</taxon>
        <taxon>Lophotrochozoa</taxon>
        <taxon>Platyhelminthes</taxon>
        <taxon>Trematoda</taxon>
        <taxon>Digenea</taxon>
        <taxon>Opisthorchiida</taxon>
        <taxon>Opisthorchiata</taxon>
        <taxon>Opisthorchiidae</taxon>
        <taxon>Opisthorchis</taxon>
    </lineage>
</organism>
<comment type="subcellular location">
    <subcellularLocation>
        <location evidence="1">Nucleus</location>
    </subcellularLocation>
</comment>